<dbReference type="InterPro" id="IPR025304">
    <property type="entry name" value="ALIX_V_dom"/>
</dbReference>
<comment type="cofactor">
    <cofactor evidence="5">
        <name>K(+)</name>
        <dbReference type="ChEBI" id="CHEBI:29103"/>
    </cofactor>
    <text evidence="5">Binds 1 potassium ion per subunit.</text>
</comment>
<dbReference type="HAMAP" id="MF_01966">
    <property type="entry name" value="NADHX_epimerase"/>
    <property type="match status" value="1"/>
</dbReference>
<evidence type="ECO:0000256" key="6">
    <source>
        <dbReference type="SAM" id="Coils"/>
    </source>
</evidence>
<accession>A0A0N4ZNS4</accession>
<dbReference type="GO" id="GO:0052856">
    <property type="term" value="F:NAD(P)HX epimerase activity"/>
    <property type="evidence" value="ECO:0007669"/>
    <property type="project" value="UniProtKB-UniRule"/>
</dbReference>
<keyword evidence="5" id="KW-0520">NAD</keyword>
<comment type="catalytic activity">
    <reaction evidence="5">
        <text>(6R)-NADPHX = (6S)-NADPHX</text>
        <dbReference type="Rhea" id="RHEA:32227"/>
        <dbReference type="ChEBI" id="CHEBI:64076"/>
        <dbReference type="ChEBI" id="CHEBI:64077"/>
        <dbReference type="EC" id="5.1.99.6"/>
    </reaction>
</comment>
<feature type="binding site" evidence="5">
    <location>
        <begin position="1230"/>
        <end position="1236"/>
    </location>
    <ligand>
        <name>(6S)-NADPHX</name>
        <dbReference type="ChEBI" id="CHEBI:64076"/>
    </ligand>
</feature>
<protein>
    <recommendedName>
        <fullName evidence="5">NAD(P)H-hydrate epimerase</fullName>
        <ecNumber evidence="5">5.1.99.6</ecNumber>
    </recommendedName>
    <alternativeName>
        <fullName evidence="5">NAD(P)HX epimerase</fullName>
    </alternativeName>
</protein>
<dbReference type="Gene3D" id="1.25.40.280">
    <property type="entry name" value="alix/aip1 like domains"/>
    <property type="match status" value="1"/>
</dbReference>
<dbReference type="EC" id="5.1.99.6" evidence="5"/>
<reference evidence="10" key="1">
    <citation type="submission" date="2017-02" db="UniProtKB">
        <authorList>
            <consortium name="WormBaseParasite"/>
        </authorList>
    </citation>
    <scope>IDENTIFICATION</scope>
</reference>
<evidence type="ECO:0000259" key="8">
    <source>
        <dbReference type="PROSITE" id="PS51385"/>
    </source>
</evidence>
<keyword evidence="5" id="KW-0413">Isomerase</keyword>
<sequence>MDGMPRAPMQAMPRKSAVGGFPDAFKIKIKEYILIHYQNDPCKFEKGLNEIEDMRKQFKGLVCDMEQILLMKRYYSQMVLMKSRFPMEKGEELAIPFTWTDIPEDSMSGTTVEDINYELVSVLYNIAAIHSSLASNESRNDSDSIKNAFMNFQYAAGAVRMIREEYNVLPLGVLDFSPSYMSWCCLLFLAQAQECVLDKAIKEKRKNIVIAQLAASLVNMYNDCSAQLFGPDLQDLLSSSILEESSKYLSFKSGLYSSLKHYYMALQCQAENKPGHAVKYIELSKKDIDGAVKLVTKDKKELLKNVGLYVHKIITETETKLRKENDIVYNARIVNIDELPSLEGKSMADAIKFDPNDRSVSGDDIFEELLPTEVIKGISLFEEEKRKFKDDILKKVNKADEELESFLIELHLDSLNLDRDVNEFDLPEELLSCCAEFLSKPDIFSMFLSKLDEVIEMSKETDSIITTAIETMNFVSGKRVVDEDLIKRMRQNIGDINERHEQAKKVNENLRQTIGDHSTNIKILGLPVSEIREKLGEELNIESFIPSKTDEGQKLTSVLDKVDEMRKQRYKLINGLLEDIENNQIYKQLMADKYDDHNTVCKKMLEKHDKTIRLIELNINAQEPILSALTDANADFASLRKKIHTCNYSRLKKAAELVASFESVNQGLKGVENGIVFYKDVLKLLNPISKTINSWKIKFEDEIKKEEKRKIMMEEKLKEKKIAEETADFMSLFTGKTLSSEIGSGTNYETQVSLDNNEKNKKVDMMAFYREKMNKRNSRRNITNHTIPNDDGINMSQSSQNIYSVPMKNYNTNQMSYTPQPMVNAGGMYDIRSHQQQMNYQSQNNGQYMPQNTAQNNPQFVLPQPVQQPYISLDTNVGQYCNVPHHSPSVTPRMTPSPTITTLAPNHISAMSHTTITQQPIQPMVQQSSASIPTQMHVKNMIPQNPSLSQQYISSQPDPSILSQSSPSITNLSYTVNQTPSIHKPDLYYNVNQGFHPQNAMSYQVPTTMVPQINKITNNKLLENNFQPSQQYQIDNKIPSGNNGIQNFHNQFYNMPAQNHHHHHQQQQQQQPEEYISPFRQNIPQLPPRMSTMSNGTYKPKNMKFLKQEEAIKIDQELFSKYGFSVEQLMELAGLACAQAIATEYKDSILKDKNKEILIICGPGNNGGDGFVCARHLKLFGYSPRIYYPKPSKNKLMENLVKQSIHFNINFDENINDLSKFSLIVDAIFGFSFKPPLRQPFEDILKALSLTETPIASIDIPSGWDVENGPLKDSCPVIKPNLLISLTAPKLCSKYFNGNAHYLGGRFIPDSLLSQYELNLPKYEGIQGIIKL</sequence>
<comment type="similarity">
    <text evidence="5">Belongs to the NnrE/AIBP family.</text>
</comment>
<feature type="domain" description="YjeF N-terminal" evidence="8">
    <location>
        <begin position="1111"/>
        <end position="1320"/>
    </location>
</feature>
<evidence type="ECO:0000256" key="1">
    <source>
        <dbReference type="ARBA" id="ARBA00004177"/>
    </source>
</evidence>
<dbReference type="SUPFAM" id="SSF64153">
    <property type="entry name" value="YjeF N-terminal domain-like"/>
    <property type="match status" value="1"/>
</dbReference>
<dbReference type="InterPro" id="IPR004443">
    <property type="entry name" value="YjeF_N_dom"/>
</dbReference>
<evidence type="ECO:0000256" key="2">
    <source>
        <dbReference type="ARBA" id="ARBA00004496"/>
    </source>
</evidence>
<organism evidence="9 10">
    <name type="scientific">Parastrongyloides trichosuri</name>
    <name type="common">Possum-specific nematode worm</name>
    <dbReference type="NCBI Taxonomy" id="131310"/>
    <lineage>
        <taxon>Eukaryota</taxon>
        <taxon>Metazoa</taxon>
        <taxon>Ecdysozoa</taxon>
        <taxon>Nematoda</taxon>
        <taxon>Chromadorea</taxon>
        <taxon>Rhabditida</taxon>
        <taxon>Tylenchina</taxon>
        <taxon>Panagrolaimomorpha</taxon>
        <taxon>Strongyloidoidea</taxon>
        <taxon>Strongyloididae</taxon>
        <taxon>Parastrongyloides</taxon>
    </lineage>
</organism>
<feature type="coiled-coil region" evidence="6">
    <location>
        <begin position="486"/>
        <end position="513"/>
    </location>
</feature>
<feature type="domain" description="BRO1" evidence="7">
    <location>
        <begin position="8"/>
        <end position="403"/>
    </location>
</feature>
<dbReference type="Gene3D" id="3.40.50.10260">
    <property type="entry name" value="YjeF N-terminal domain"/>
    <property type="match status" value="1"/>
</dbReference>
<proteinExistence type="inferred from homology"/>
<comment type="catalytic activity">
    <reaction evidence="5">
        <text>(6R)-NADHX = (6S)-NADHX</text>
        <dbReference type="Rhea" id="RHEA:32215"/>
        <dbReference type="ChEBI" id="CHEBI:64074"/>
        <dbReference type="ChEBI" id="CHEBI:64075"/>
        <dbReference type="EC" id="5.1.99.6"/>
    </reaction>
</comment>
<evidence type="ECO:0000313" key="10">
    <source>
        <dbReference type="WBParaSite" id="PTRK_0001018700.1"/>
    </source>
</evidence>
<name>A0A0N4ZNS4_PARTI</name>
<feature type="binding site" evidence="5">
    <location>
        <position position="1166"/>
    </location>
    <ligand>
        <name>K(+)</name>
        <dbReference type="ChEBI" id="CHEBI:29103"/>
    </ligand>
</feature>
<dbReference type="GO" id="GO:0005768">
    <property type="term" value="C:endosome"/>
    <property type="evidence" value="ECO:0007669"/>
    <property type="project" value="UniProtKB-SubCell"/>
</dbReference>
<dbReference type="Gene3D" id="1.20.120.560">
    <property type="entry name" value="alix/aip1 in complex with the ypdl late domain"/>
    <property type="match status" value="1"/>
</dbReference>
<dbReference type="Proteomes" id="UP000038045">
    <property type="component" value="Unplaced"/>
</dbReference>
<feature type="binding site" evidence="5">
    <location>
        <begin position="1165"/>
        <end position="1169"/>
    </location>
    <ligand>
        <name>(6S)-NADPHX</name>
        <dbReference type="ChEBI" id="CHEBI:64076"/>
    </ligand>
</feature>
<dbReference type="GO" id="GO:0032456">
    <property type="term" value="P:endocytic recycling"/>
    <property type="evidence" value="ECO:0007669"/>
    <property type="project" value="TreeGrafter"/>
</dbReference>
<evidence type="ECO:0000259" key="7">
    <source>
        <dbReference type="PROSITE" id="PS51180"/>
    </source>
</evidence>
<keyword evidence="5" id="KW-0547">Nucleotide-binding</keyword>
<evidence type="ECO:0000256" key="5">
    <source>
        <dbReference type="HAMAP-Rule" id="MF_03159"/>
    </source>
</evidence>
<dbReference type="GO" id="GO:0045022">
    <property type="term" value="P:early endosome to late endosome transport"/>
    <property type="evidence" value="ECO:0007669"/>
    <property type="project" value="TreeGrafter"/>
</dbReference>
<dbReference type="InterPro" id="IPR036652">
    <property type="entry name" value="YjeF_N_dom_sf"/>
</dbReference>
<comment type="subcellular location">
    <subcellularLocation>
        <location evidence="2">Cytoplasm</location>
    </subcellularLocation>
    <subcellularLocation>
        <location evidence="1">Endosome</location>
    </subcellularLocation>
</comment>
<keyword evidence="4" id="KW-0967">Endosome</keyword>
<dbReference type="PROSITE" id="PS51180">
    <property type="entry name" value="BRO1"/>
    <property type="match status" value="1"/>
</dbReference>
<dbReference type="GO" id="GO:0000166">
    <property type="term" value="F:nucleotide binding"/>
    <property type="evidence" value="ECO:0007669"/>
    <property type="project" value="UniProtKB-KW"/>
</dbReference>
<keyword evidence="3" id="KW-0963">Cytoplasm</keyword>
<dbReference type="GO" id="GO:0046872">
    <property type="term" value="F:metal ion binding"/>
    <property type="evidence" value="ECO:0007669"/>
    <property type="project" value="UniProtKB-KW"/>
</dbReference>
<dbReference type="Gene3D" id="1.20.140.50">
    <property type="entry name" value="alix/aip1 like domains"/>
    <property type="match status" value="1"/>
</dbReference>
<keyword evidence="9" id="KW-1185">Reference proteome</keyword>
<dbReference type="PANTHER" id="PTHR23030">
    <property type="entry name" value="PCD6 INTERACTING PROTEIN-RELATED"/>
    <property type="match status" value="1"/>
</dbReference>
<evidence type="ECO:0000256" key="3">
    <source>
        <dbReference type="ARBA" id="ARBA00022490"/>
    </source>
</evidence>
<evidence type="ECO:0000256" key="4">
    <source>
        <dbReference type="ARBA" id="ARBA00022753"/>
    </source>
</evidence>
<dbReference type="SMART" id="SM01041">
    <property type="entry name" value="BRO1"/>
    <property type="match status" value="1"/>
</dbReference>
<dbReference type="GO" id="GO:0043328">
    <property type="term" value="P:protein transport to vacuole involved in ubiquitin-dependent protein catabolic process via the multivesicular body sorting pathway"/>
    <property type="evidence" value="ECO:0007669"/>
    <property type="project" value="TreeGrafter"/>
</dbReference>
<dbReference type="InterPro" id="IPR038499">
    <property type="entry name" value="BRO1_sf"/>
</dbReference>
<keyword evidence="5" id="KW-0479">Metal-binding</keyword>
<dbReference type="STRING" id="131310.A0A0N4ZNS4"/>
<dbReference type="Pfam" id="PF03097">
    <property type="entry name" value="BRO1"/>
    <property type="match status" value="1"/>
</dbReference>
<comment type="caution">
    <text evidence="5">Lacks conserved residue(s) required for the propagation of feature annotation.</text>
</comment>
<dbReference type="InterPro" id="IPR004328">
    <property type="entry name" value="BRO1_dom"/>
</dbReference>
<feature type="binding site" evidence="5">
    <location>
        <position position="1262"/>
    </location>
    <ligand>
        <name>K(+)</name>
        <dbReference type="ChEBI" id="CHEBI:29103"/>
    </ligand>
</feature>
<dbReference type="NCBIfam" id="TIGR00197">
    <property type="entry name" value="yjeF_nterm"/>
    <property type="match status" value="1"/>
</dbReference>
<dbReference type="PANTHER" id="PTHR23030:SF30">
    <property type="entry name" value="TYROSINE-PROTEIN PHOSPHATASE NON-RECEPTOR TYPE 23"/>
    <property type="match status" value="1"/>
</dbReference>
<dbReference type="WBParaSite" id="PTRK_0001018700.1">
    <property type="protein sequence ID" value="PTRK_0001018700.1"/>
    <property type="gene ID" value="PTRK_0001018700"/>
</dbReference>
<feature type="coiled-coil region" evidence="6">
    <location>
        <begin position="696"/>
        <end position="723"/>
    </location>
</feature>
<keyword evidence="5" id="KW-0630">Potassium</keyword>
<feature type="binding site" evidence="5">
    <location>
        <position position="1226"/>
    </location>
    <ligand>
        <name>K(+)</name>
        <dbReference type="ChEBI" id="CHEBI:29103"/>
    </ligand>
</feature>
<evidence type="ECO:0000313" key="9">
    <source>
        <dbReference type="Proteomes" id="UP000038045"/>
    </source>
</evidence>
<feature type="binding site" evidence="5">
    <location>
        <position position="1259"/>
    </location>
    <ligand>
        <name>(6S)-NADPHX</name>
        <dbReference type="ChEBI" id="CHEBI:64076"/>
    </ligand>
</feature>
<dbReference type="PROSITE" id="PS51385">
    <property type="entry name" value="YJEF_N"/>
    <property type="match status" value="1"/>
</dbReference>
<keyword evidence="6" id="KW-0175">Coiled coil</keyword>
<comment type="function">
    <text evidence="5">Catalyzes the epimerization of the S- and R-forms of NAD(P)HX, a damaged form of NAD(P)H that is a result of enzymatic or heat-dependent hydration. This is a prerequisite for the S-specific NAD(P)H-hydrate dehydratase to allow the repair of both epimers of NAD(P)HX.</text>
</comment>
<dbReference type="Pfam" id="PF13949">
    <property type="entry name" value="ALIX_LYPXL_bnd"/>
    <property type="match status" value="1"/>
</dbReference>
<dbReference type="Pfam" id="PF03853">
    <property type="entry name" value="YjeF_N"/>
    <property type="match status" value="1"/>
</dbReference>